<comment type="caution">
    <text evidence="3">The sequence shown here is derived from an EMBL/GenBank/DDBJ whole genome shotgun (WGS) entry which is preliminary data.</text>
</comment>
<dbReference type="AlphaFoldDB" id="A0A8T2MKV5"/>
<reference evidence="3 4" key="1">
    <citation type="submission" date="2021-07" db="EMBL/GenBank/DDBJ databases">
        <authorList>
            <person name="Imarazene B."/>
            <person name="Zahm M."/>
            <person name="Klopp C."/>
            <person name="Cabau C."/>
            <person name="Beille S."/>
            <person name="Jouanno E."/>
            <person name="Castinel A."/>
            <person name="Lluch J."/>
            <person name="Gil L."/>
            <person name="Kuchtly C."/>
            <person name="Lopez Roques C."/>
            <person name="Donnadieu C."/>
            <person name="Parrinello H."/>
            <person name="Journot L."/>
            <person name="Du K."/>
            <person name="Schartl M."/>
            <person name="Retaux S."/>
            <person name="Guiguen Y."/>
        </authorList>
    </citation>
    <scope>NUCLEOTIDE SEQUENCE [LARGE SCALE GENOMIC DNA]</scope>
    <source>
        <strain evidence="3">Pach_M1</strain>
        <tissue evidence="3">Testis</tissue>
    </source>
</reference>
<evidence type="ECO:0000313" key="4">
    <source>
        <dbReference type="Proteomes" id="UP000752171"/>
    </source>
</evidence>
<proteinExistence type="predicted"/>
<evidence type="ECO:0000313" key="3">
    <source>
        <dbReference type="EMBL" id="KAG9282096.1"/>
    </source>
</evidence>
<evidence type="ECO:0000256" key="2">
    <source>
        <dbReference type="SAM" id="Phobius"/>
    </source>
</evidence>
<gene>
    <name evidence="3" type="ORF">AMEX_G706</name>
</gene>
<keyword evidence="2" id="KW-1133">Transmembrane helix</keyword>
<sequence length="199" mass="22577">MELQQRQSVSPNVYEQGNEEETTDAKPEELYQCLQFPPKAAKKTDDPQHSASGEGKKIFLLLALITVLLTILLIISVVHYSHFQQTLGVMDRPITNEEVWHLRADVFYLFWYEGGDCNAAESFCIRRNASIATATEHNMAWLQSQTNGKQILVRRDNFDGSGNTDSLIQMDEDDTECNLLTHELQKQQAEGWVCGRAAK</sequence>
<dbReference type="Proteomes" id="UP000752171">
    <property type="component" value="Unassembled WGS sequence"/>
</dbReference>
<accession>A0A8T2MKV5</accession>
<dbReference type="EMBL" id="JAICCE010000001">
    <property type="protein sequence ID" value="KAG9282096.1"/>
    <property type="molecule type" value="Genomic_DNA"/>
</dbReference>
<protein>
    <submittedName>
        <fullName evidence="3">Uncharacterized protein</fullName>
    </submittedName>
</protein>
<feature type="region of interest" description="Disordered" evidence="1">
    <location>
        <begin position="1"/>
        <end position="28"/>
    </location>
</feature>
<keyword evidence="2" id="KW-0472">Membrane</keyword>
<keyword evidence="2" id="KW-0812">Transmembrane</keyword>
<evidence type="ECO:0000256" key="1">
    <source>
        <dbReference type="SAM" id="MobiDB-lite"/>
    </source>
</evidence>
<organism evidence="3 4">
    <name type="scientific">Astyanax mexicanus</name>
    <name type="common">Blind cave fish</name>
    <name type="synonym">Astyanax fasciatus mexicanus</name>
    <dbReference type="NCBI Taxonomy" id="7994"/>
    <lineage>
        <taxon>Eukaryota</taxon>
        <taxon>Metazoa</taxon>
        <taxon>Chordata</taxon>
        <taxon>Craniata</taxon>
        <taxon>Vertebrata</taxon>
        <taxon>Euteleostomi</taxon>
        <taxon>Actinopterygii</taxon>
        <taxon>Neopterygii</taxon>
        <taxon>Teleostei</taxon>
        <taxon>Ostariophysi</taxon>
        <taxon>Characiformes</taxon>
        <taxon>Characoidei</taxon>
        <taxon>Acestrorhamphidae</taxon>
        <taxon>Acestrorhamphinae</taxon>
        <taxon>Astyanax</taxon>
    </lineage>
</organism>
<name>A0A8T2MKV5_ASTMX</name>
<feature type="transmembrane region" description="Helical" evidence="2">
    <location>
        <begin position="58"/>
        <end position="80"/>
    </location>
</feature>
<feature type="compositionally biased region" description="Polar residues" evidence="1">
    <location>
        <begin position="1"/>
        <end position="15"/>
    </location>
</feature>